<feature type="transmembrane region" description="Helical" evidence="7">
    <location>
        <begin position="69"/>
        <end position="87"/>
    </location>
</feature>
<proteinExistence type="inferred from homology"/>
<comment type="subcellular location">
    <subcellularLocation>
        <location evidence="1 7">Cell membrane</location>
        <topology evidence="1 7">Multi-pass membrane protein</topology>
    </subcellularLocation>
</comment>
<comment type="caution">
    <text evidence="8">The sequence shown here is derived from an EMBL/GenBank/DDBJ whole genome shotgun (WGS) entry which is preliminary data.</text>
</comment>
<evidence type="ECO:0000256" key="1">
    <source>
        <dbReference type="ARBA" id="ARBA00004651"/>
    </source>
</evidence>
<keyword evidence="4 7" id="KW-0812">Transmembrane</keyword>
<keyword evidence="3 7" id="KW-1003">Cell membrane</keyword>
<dbReference type="Pfam" id="PF06173">
    <property type="entry name" value="DUF986"/>
    <property type="match status" value="1"/>
</dbReference>
<evidence type="ECO:0000256" key="4">
    <source>
        <dbReference type="ARBA" id="ARBA00022692"/>
    </source>
</evidence>
<dbReference type="InterPro" id="IPR009328">
    <property type="entry name" value="DUF986"/>
</dbReference>
<evidence type="ECO:0000256" key="3">
    <source>
        <dbReference type="ARBA" id="ARBA00022475"/>
    </source>
</evidence>
<protein>
    <recommendedName>
        <fullName evidence="7">UPF0266 membrane protein J2125_000152</fullName>
    </recommendedName>
</protein>
<dbReference type="HAMAP" id="MF_01071">
    <property type="entry name" value="UPF0266"/>
    <property type="match status" value="1"/>
</dbReference>
<keyword evidence="5 7" id="KW-1133">Transmembrane helix</keyword>
<organism evidence="8 9">
    <name type="scientific">Winslowiella toletana</name>
    <dbReference type="NCBI Taxonomy" id="92490"/>
    <lineage>
        <taxon>Bacteria</taxon>
        <taxon>Pseudomonadati</taxon>
        <taxon>Pseudomonadota</taxon>
        <taxon>Gammaproteobacteria</taxon>
        <taxon>Enterobacterales</taxon>
        <taxon>Erwiniaceae</taxon>
        <taxon>Winslowiella</taxon>
    </lineage>
</organism>
<dbReference type="RefSeq" id="WP_017799800.1">
    <property type="nucleotide sequence ID" value="NZ_JAGGMQ010000001.1"/>
</dbReference>
<sequence length="152" mass="18009">MSLTDYLILALLALFLLYAIYDEFLMERRRGETRLKVLLQRRNKLDSLIFIGLIAILIYHNVTAPGPKITTLLLMALAFIALYTFWIRRPKLIFKPQGFFFANVWIDYSRIKGMNLSEDGVLVMQLEHRQLLIHVKELDDLERIYKFMIENQ</sequence>
<keyword evidence="6 7" id="KW-0472">Membrane</keyword>
<feature type="transmembrane region" description="Helical" evidence="7">
    <location>
        <begin position="45"/>
        <end position="63"/>
    </location>
</feature>
<dbReference type="PIRSF" id="PIRSF020687">
    <property type="entry name" value="UCP020687"/>
    <property type="match status" value="1"/>
</dbReference>
<keyword evidence="9" id="KW-1185">Reference proteome</keyword>
<reference evidence="9" key="1">
    <citation type="submission" date="2023-07" db="EMBL/GenBank/DDBJ databases">
        <title>Genome mining of underrepresented organisms for secondary metabolites.</title>
        <authorList>
            <person name="D'Agostino P.M."/>
        </authorList>
    </citation>
    <scope>NUCLEOTIDE SEQUENCE [LARGE SCALE GENOMIC DNA]</scope>
    <source>
        <strain evidence="9">WS4403</strain>
    </source>
</reference>
<evidence type="ECO:0000256" key="7">
    <source>
        <dbReference type="HAMAP-Rule" id="MF_01071"/>
    </source>
</evidence>
<evidence type="ECO:0000256" key="2">
    <source>
        <dbReference type="ARBA" id="ARBA00009962"/>
    </source>
</evidence>
<evidence type="ECO:0000256" key="5">
    <source>
        <dbReference type="ARBA" id="ARBA00022989"/>
    </source>
</evidence>
<evidence type="ECO:0000313" key="8">
    <source>
        <dbReference type="EMBL" id="MBP2166960.1"/>
    </source>
</evidence>
<gene>
    <name evidence="8" type="ORF">J2125_000152</name>
</gene>
<comment type="similarity">
    <text evidence="2 7">Belongs to the UPF0266 family.</text>
</comment>
<evidence type="ECO:0000313" key="9">
    <source>
        <dbReference type="Proteomes" id="UP001195624"/>
    </source>
</evidence>
<evidence type="ECO:0000256" key="6">
    <source>
        <dbReference type="ARBA" id="ARBA00023136"/>
    </source>
</evidence>
<accession>A0ABS4P4F9</accession>
<feature type="transmembrane region" description="Helical" evidence="7">
    <location>
        <begin position="6"/>
        <end position="24"/>
    </location>
</feature>
<dbReference type="Proteomes" id="UP001195624">
    <property type="component" value="Unassembled WGS sequence"/>
</dbReference>
<dbReference type="EMBL" id="JAGGMQ010000001">
    <property type="protein sequence ID" value="MBP2166960.1"/>
    <property type="molecule type" value="Genomic_DNA"/>
</dbReference>
<dbReference type="NCBIfam" id="NF002791">
    <property type="entry name" value="PRK02913.1"/>
    <property type="match status" value="1"/>
</dbReference>
<name>A0ABS4P4F9_9GAMM</name>